<dbReference type="InterPro" id="IPR038570">
    <property type="entry name" value="HicA_sf"/>
</dbReference>
<proteinExistence type="inferred from homology"/>
<comment type="caution">
    <text evidence="10">The sequence shown here is derived from an EMBL/GenBank/DDBJ whole genome shotgun (WGS) entry which is preliminary data.</text>
</comment>
<evidence type="ECO:0000256" key="8">
    <source>
        <dbReference type="SAM" id="MobiDB-lite"/>
    </source>
</evidence>
<dbReference type="Pfam" id="PF07927">
    <property type="entry name" value="HicA_toxin"/>
    <property type="match status" value="1"/>
</dbReference>
<dbReference type="SUPFAM" id="SSF54786">
    <property type="entry name" value="YcfA/nrd intein domain"/>
    <property type="match status" value="1"/>
</dbReference>
<evidence type="ECO:0000313" key="12">
    <source>
        <dbReference type="Proteomes" id="UP000290517"/>
    </source>
</evidence>
<dbReference type="Proteomes" id="UP000290517">
    <property type="component" value="Unassembled WGS sequence"/>
</dbReference>
<keyword evidence="12" id="KW-1185">Reference proteome</keyword>
<evidence type="ECO:0000256" key="4">
    <source>
        <dbReference type="ARBA" id="ARBA00022759"/>
    </source>
</evidence>
<dbReference type="EMBL" id="SDJQ01000010">
    <property type="protein sequence ID" value="RXR34550.1"/>
    <property type="molecule type" value="Genomic_DNA"/>
</dbReference>
<dbReference type="InterPro" id="IPR012933">
    <property type="entry name" value="HicA_mRNA_interferase"/>
</dbReference>
<keyword evidence="3" id="KW-0540">Nuclease</keyword>
<keyword evidence="5" id="KW-0378">Hydrolase</keyword>
<protein>
    <submittedName>
        <fullName evidence="10">Type II toxin-antitoxin system HicA family toxin</fullName>
    </submittedName>
</protein>
<sequence>MVSEQKTKDVVKMLTRAGWYRGRTVGSHSTWKSADGSRSVTVPDGHKEISPGVYRKILKAMNQEEE</sequence>
<evidence type="ECO:0000256" key="5">
    <source>
        <dbReference type="ARBA" id="ARBA00022801"/>
    </source>
</evidence>
<evidence type="ECO:0000256" key="1">
    <source>
        <dbReference type="ARBA" id="ARBA00006620"/>
    </source>
</evidence>
<evidence type="ECO:0000256" key="3">
    <source>
        <dbReference type="ARBA" id="ARBA00022722"/>
    </source>
</evidence>
<dbReference type="OrthoDB" id="4425504at2"/>
<evidence type="ECO:0000256" key="2">
    <source>
        <dbReference type="ARBA" id="ARBA00022649"/>
    </source>
</evidence>
<dbReference type="EMBL" id="SDJR01000003">
    <property type="protein sequence ID" value="RXR26817.1"/>
    <property type="molecule type" value="Genomic_DNA"/>
</dbReference>
<name>A0A4Q1KXV1_9CELL</name>
<keyword evidence="4" id="KW-0255">Endonuclease</keyword>
<evidence type="ECO:0000256" key="6">
    <source>
        <dbReference type="ARBA" id="ARBA00022884"/>
    </source>
</evidence>
<feature type="compositionally biased region" description="Polar residues" evidence="8">
    <location>
        <begin position="26"/>
        <end position="40"/>
    </location>
</feature>
<dbReference type="GO" id="GO:0004519">
    <property type="term" value="F:endonuclease activity"/>
    <property type="evidence" value="ECO:0007669"/>
    <property type="project" value="UniProtKB-KW"/>
</dbReference>
<evidence type="ECO:0000313" key="9">
    <source>
        <dbReference type="EMBL" id="RXR26817.1"/>
    </source>
</evidence>
<evidence type="ECO:0000256" key="7">
    <source>
        <dbReference type="ARBA" id="ARBA00023016"/>
    </source>
</evidence>
<accession>A0A4Q1KXV1</accession>
<feature type="region of interest" description="Disordered" evidence="8">
    <location>
        <begin position="26"/>
        <end position="46"/>
    </location>
</feature>
<keyword evidence="6" id="KW-0694">RNA-binding</keyword>
<dbReference type="Gene3D" id="3.30.920.30">
    <property type="entry name" value="Hypothetical protein"/>
    <property type="match status" value="1"/>
</dbReference>
<dbReference type="Proteomes" id="UP000289805">
    <property type="component" value="Unassembled WGS sequence"/>
</dbReference>
<dbReference type="RefSeq" id="WP_030150150.1">
    <property type="nucleotide sequence ID" value="NZ_SDJQ01000010.1"/>
</dbReference>
<keyword evidence="2" id="KW-1277">Toxin-antitoxin system</keyword>
<evidence type="ECO:0000313" key="10">
    <source>
        <dbReference type="EMBL" id="RXR34550.1"/>
    </source>
</evidence>
<keyword evidence="7" id="KW-0346">Stress response</keyword>
<comment type="similarity">
    <text evidence="1">Belongs to the HicA mRNA interferase family.</text>
</comment>
<dbReference type="GO" id="GO:0016787">
    <property type="term" value="F:hydrolase activity"/>
    <property type="evidence" value="ECO:0007669"/>
    <property type="project" value="UniProtKB-KW"/>
</dbReference>
<dbReference type="GO" id="GO:0003729">
    <property type="term" value="F:mRNA binding"/>
    <property type="evidence" value="ECO:0007669"/>
    <property type="project" value="InterPro"/>
</dbReference>
<reference evidence="11 12" key="1">
    <citation type="submission" date="2019-01" db="EMBL/GenBank/DDBJ databases">
        <title>Oerskovia turbata Genome sequencing and assembly.</title>
        <authorList>
            <person name="Dou T."/>
        </authorList>
    </citation>
    <scope>NUCLEOTIDE SEQUENCE [LARGE SCALE GENOMIC DNA]</scope>
    <source>
        <strain evidence="10 11">JCM12123</strain>
        <strain evidence="9 12">JCM3160</strain>
    </source>
</reference>
<dbReference type="AlphaFoldDB" id="A0A4Q1KXV1"/>
<organism evidence="10 11">
    <name type="scientific">Oerskovia turbata</name>
    <dbReference type="NCBI Taxonomy" id="1713"/>
    <lineage>
        <taxon>Bacteria</taxon>
        <taxon>Bacillati</taxon>
        <taxon>Actinomycetota</taxon>
        <taxon>Actinomycetes</taxon>
        <taxon>Micrococcales</taxon>
        <taxon>Cellulomonadaceae</taxon>
        <taxon>Oerskovia</taxon>
    </lineage>
</organism>
<evidence type="ECO:0000313" key="11">
    <source>
        <dbReference type="Proteomes" id="UP000289805"/>
    </source>
</evidence>
<gene>
    <name evidence="9" type="ORF">EQW73_04835</name>
    <name evidence="10" type="ORF">EQW78_08330</name>
</gene>
<dbReference type="STRING" id="1713.GCA_000718325_00589"/>